<name>A0ABY6H2S5_9GAMM</name>
<dbReference type="Pfam" id="PF05618">
    <property type="entry name" value="Zn_protease"/>
    <property type="match status" value="2"/>
</dbReference>
<feature type="chain" id="PRO_5045150522" evidence="2">
    <location>
        <begin position="21"/>
        <end position="390"/>
    </location>
</feature>
<feature type="compositionally biased region" description="Basic and acidic residues" evidence="1">
    <location>
        <begin position="34"/>
        <end position="46"/>
    </location>
</feature>
<dbReference type="PANTHER" id="PTHR38037:SF2">
    <property type="entry name" value="ATP-DEPENDENT ZINC PROTEASE DOMAIN-CONTAINING PROTEIN-RELATED"/>
    <property type="match status" value="1"/>
</dbReference>
<reference evidence="4" key="1">
    <citation type="submission" date="2022-10" db="EMBL/GenBank/DDBJ databases">
        <title>Completed Genome Sequence of two octocoral isolated bacterium, Endozoicomonas euniceicola EF212T and Endozoicomonas gorgoniicola PS125T.</title>
        <authorList>
            <person name="Chiou Y.-J."/>
            <person name="Chen Y.-H."/>
        </authorList>
    </citation>
    <scope>NUCLEOTIDE SEQUENCE</scope>
    <source>
        <strain evidence="4">EF212</strain>
    </source>
</reference>
<evidence type="ECO:0000256" key="1">
    <source>
        <dbReference type="SAM" id="MobiDB-lite"/>
    </source>
</evidence>
<protein>
    <submittedName>
        <fullName evidence="4">RimK/LysX family protein</fullName>
    </submittedName>
</protein>
<accession>A0ABY6H2S5</accession>
<dbReference type="SUPFAM" id="SSF50630">
    <property type="entry name" value="Acid proteases"/>
    <property type="match status" value="2"/>
</dbReference>
<feature type="domain" description="Retropepsin-like aspartic endopeptidase" evidence="3">
    <location>
        <begin position="252"/>
        <end position="384"/>
    </location>
</feature>
<sequence>MTRFPAITALILTAAALTGCQSLPPTEPPAGTTKTKEDRPKAEKPASETQEPPPVKQPAVKQVVPTQEATITQTYIQTPAHIDGKLVLGFAEEGKLPALGLTMQAKIDTGASRTSLDARNIQQFERDGRPWVRFELTRTSKGTQKLELPVQDFVYIKIPDEDPQRRPVVNLTIQIGSLTQPLAISLNDRSNFEYPMLVGRDFLQDLAIVDVGKSYIATEKPLKTLRRTVPKAFAHSVARIIYQKVSVAGLPVIGALEQIHLDGVNKPLRARVDTGANTSSLGASDLEEFEKNGHPWVRFKLFSNKQSFNFELPVSRYALIKRHGGLESQRRPVVKMTVKVGSISKTAEFTLRDRSSYEYPVLLAEQFLANTALVDVSEDYIADKLPRGNQ</sequence>
<organism evidence="4 5">
    <name type="scientific">Endozoicomonas euniceicola</name>
    <dbReference type="NCBI Taxonomy" id="1234143"/>
    <lineage>
        <taxon>Bacteria</taxon>
        <taxon>Pseudomonadati</taxon>
        <taxon>Pseudomonadota</taxon>
        <taxon>Gammaproteobacteria</taxon>
        <taxon>Oceanospirillales</taxon>
        <taxon>Endozoicomonadaceae</taxon>
        <taxon>Endozoicomonas</taxon>
    </lineage>
</organism>
<dbReference type="InterPro" id="IPR008503">
    <property type="entry name" value="Asp_endopeptidase"/>
</dbReference>
<evidence type="ECO:0000313" key="4">
    <source>
        <dbReference type="EMBL" id="UYM18924.1"/>
    </source>
</evidence>
<dbReference type="PROSITE" id="PS51257">
    <property type="entry name" value="PROKAR_LIPOPROTEIN"/>
    <property type="match status" value="1"/>
</dbReference>
<evidence type="ECO:0000256" key="2">
    <source>
        <dbReference type="SAM" id="SignalP"/>
    </source>
</evidence>
<proteinExistence type="predicted"/>
<dbReference type="Proteomes" id="UP001163255">
    <property type="component" value="Chromosome"/>
</dbReference>
<evidence type="ECO:0000259" key="3">
    <source>
        <dbReference type="Pfam" id="PF05618"/>
    </source>
</evidence>
<feature type="signal peptide" evidence="2">
    <location>
        <begin position="1"/>
        <end position="20"/>
    </location>
</feature>
<dbReference type="PANTHER" id="PTHR38037">
    <property type="entry name" value="ZN_PROTEASE DOMAIN-CONTAINING PROTEIN"/>
    <property type="match status" value="1"/>
</dbReference>
<keyword evidence="5" id="KW-1185">Reference proteome</keyword>
<dbReference type="RefSeq" id="WP_262601672.1">
    <property type="nucleotide sequence ID" value="NZ_CP103300.1"/>
</dbReference>
<dbReference type="InterPro" id="IPR021109">
    <property type="entry name" value="Peptidase_aspartic_dom_sf"/>
</dbReference>
<keyword evidence="2" id="KW-0732">Signal</keyword>
<feature type="domain" description="Retropepsin-like aspartic endopeptidase" evidence="3">
    <location>
        <begin position="87"/>
        <end position="219"/>
    </location>
</feature>
<dbReference type="EMBL" id="CP103300">
    <property type="protein sequence ID" value="UYM18924.1"/>
    <property type="molecule type" value="Genomic_DNA"/>
</dbReference>
<evidence type="ECO:0000313" key="5">
    <source>
        <dbReference type="Proteomes" id="UP001163255"/>
    </source>
</evidence>
<feature type="region of interest" description="Disordered" evidence="1">
    <location>
        <begin position="20"/>
        <end position="61"/>
    </location>
</feature>
<gene>
    <name evidence="4" type="ORF">NX720_25780</name>
</gene>
<dbReference type="Gene3D" id="2.40.70.10">
    <property type="entry name" value="Acid Proteases"/>
    <property type="match status" value="2"/>
</dbReference>